<accession>A0A9D7T737</accession>
<gene>
    <name evidence="3" type="ORF">IPP00_05785</name>
</gene>
<feature type="region of interest" description="Disordered" evidence="1">
    <location>
        <begin position="73"/>
        <end position="113"/>
    </location>
</feature>
<feature type="compositionally biased region" description="Basic residues" evidence="1">
    <location>
        <begin position="90"/>
        <end position="100"/>
    </location>
</feature>
<evidence type="ECO:0000313" key="4">
    <source>
        <dbReference type="Proteomes" id="UP000886632"/>
    </source>
</evidence>
<evidence type="ECO:0000256" key="1">
    <source>
        <dbReference type="SAM" id="MobiDB-lite"/>
    </source>
</evidence>
<reference evidence="3" key="1">
    <citation type="submission" date="2020-10" db="EMBL/GenBank/DDBJ databases">
        <title>Connecting structure to function with the recovery of over 1000 high-quality activated sludge metagenome-assembled genomes encoding full-length rRNA genes using long-read sequencing.</title>
        <authorList>
            <person name="Singleton C.M."/>
            <person name="Petriglieri F."/>
            <person name="Kristensen J.M."/>
            <person name="Kirkegaard R.H."/>
            <person name="Michaelsen T.Y."/>
            <person name="Andersen M.H."/>
            <person name="Karst S.M."/>
            <person name="Dueholm M.S."/>
            <person name="Nielsen P.H."/>
            <person name="Albertsen M."/>
        </authorList>
    </citation>
    <scope>NUCLEOTIDE SEQUENCE</scope>
    <source>
        <strain evidence="3">Ribe_18-Q3-R11-54_MAXAC.001</strain>
    </source>
</reference>
<sequence length="113" mass="12243">MSRPLWFVGADGSVVSRALGVLRLSLLALAIGQGLVANAFATASLLPYLISLVVTGGILGSTLLPQLLPQFVTSDREDPTGDADKTDRQVRRRPGRACRRSRLDRPGTKRWCQ</sequence>
<dbReference type="AlphaFoldDB" id="A0A9D7T737"/>
<organism evidence="3 4">
    <name type="scientific">Candidatus Phosphoribacter hodrii</name>
    <dbReference type="NCBI Taxonomy" id="2953743"/>
    <lineage>
        <taxon>Bacteria</taxon>
        <taxon>Bacillati</taxon>
        <taxon>Actinomycetota</taxon>
        <taxon>Actinomycetes</taxon>
        <taxon>Micrococcales</taxon>
        <taxon>Dermatophilaceae</taxon>
        <taxon>Candidatus Phosphoribacter</taxon>
    </lineage>
</organism>
<feature type="transmembrane region" description="Helical" evidence="2">
    <location>
        <begin position="21"/>
        <end position="40"/>
    </location>
</feature>
<keyword evidence="2" id="KW-0472">Membrane</keyword>
<dbReference type="EMBL" id="JADKGK010000013">
    <property type="protein sequence ID" value="MBL0003500.1"/>
    <property type="molecule type" value="Genomic_DNA"/>
</dbReference>
<keyword evidence="2" id="KW-0812">Transmembrane</keyword>
<comment type="caution">
    <text evidence="3">The sequence shown here is derived from an EMBL/GenBank/DDBJ whole genome shotgun (WGS) entry which is preliminary data.</text>
</comment>
<feature type="compositionally biased region" description="Basic and acidic residues" evidence="1">
    <location>
        <begin position="74"/>
        <end position="89"/>
    </location>
</feature>
<feature type="transmembrane region" description="Helical" evidence="2">
    <location>
        <begin position="46"/>
        <end position="68"/>
    </location>
</feature>
<proteinExistence type="predicted"/>
<dbReference type="Proteomes" id="UP000886632">
    <property type="component" value="Unassembled WGS sequence"/>
</dbReference>
<name>A0A9D7T737_9MICO</name>
<protein>
    <submittedName>
        <fullName evidence="3">Uncharacterized protein</fullName>
    </submittedName>
</protein>
<evidence type="ECO:0000256" key="2">
    <source>
        <dbReference type="SAM" id="Phobius"/>
    </source>
</evidence>
<keyword evidence="2" id="KW-1133">Transmembrane helix</keyword>
<evidence type="ECO:0000313" key="3">
    <source>
        <dbReference type="EMBL" id="MBL0003500.1"/>
    </source>
</evidence>